<name>A0A221UTI1_9FLAO</name>
<dbReference type="STRING" id="616991.GCA_000733925_04177"/>
<dbReference type="EMBL" id="CP022515">
    <property type="protein sequence ID" value="ASO04550.1"/>
    <property type="molecule type" value="Genomic_DNA"/>
</dbReference>
<dbReference type="KEGG" id="aalg:AREALGSMS7_01074"/>
<sequence length="73" mass="8276">MGEGQTPLAKILSVAMREPSHKIQFVFWGSSLFHNIITDLGKNKKAEHSSTFFPKSYHELNLLMLWSSKSIAI</sequence>
<proteinExistence type="predicted"/>
<evidence type="ECO:0000313" key="2">
    <source>
        <dbReference type="Proteomes" id="UP000204551"/>
    </source>
</evidence>
<dbReference type="Proteomes" id="UP000204551">
    <property type="component" value="Chromosome"/>
</dbReference>
<reference evidence="1 2" key="1">
    <citation type="submission" date="2017-07" db="EMBL/GenBank/DDBJ databases">
        <title>Genome Sequence of Arenibacter algicola Strain SMS7 Isolated from a culture of the Diatom Skeletonema marinoi.</title>
        <authorList>
            <person name="Topel M."/>
            <person name="Pinder M.I.M."/>
            <person name="Johansson O.N."/>
            <person name="Kourtchenko O."/>
            <person name="Godhe A."/>
            <person name="Clarke A.K."/>
        </authorList>
    </citation>
    <scope>NUCLEOTIDE SEQUENCE [LARGE SCALE GENOMIC DNA]</scope>
    <source>
        <strain evidence="1 2">SMS7</strain>
    </source>
</reference>
<accession>A0A221UTI1</accession>
<organism evidence="1 2">
    <name type="scientific">Arenibacter algicola</name>
    <dbReference type="NCBI Taxonomy" id="616991"/>
    <lineage>
        <taxon>Bacteria</taxon>
        <taxon>Pseudomonadati</taxon>
        <taxon>Bacteroidota</taxon>
        <taxon>Flavobacteriia</taxon>
        <taxon>Flavobacteriales</taxon>
        <taxon>Flavobacteriaceae</taxon>
        <taxon>Arenibacter</taxon>
    </lineage>
</organism>
<dbReference type="AlphaFoldDB" id="A0A221UTI1"/>
<protein>
    <submittedName>
        <fullName evidence="1">Uncharacterized protein</fullName>
    </submittedName>
</protein>
<gene>
    <name evidence="1" type="ORF">AREALGSMS7_01074</name>
</gene>
<evidence type="ECO:0000313" key="1">
    <source>
        <dbReference type="EMBL" id="ASO04550.1"/>
    </source>
</evidence>